<dbReference type="SUPFAM" id="SSF56112">
    <property type="entry name" value="Protein kinase-like (PK-like)"/>
    <property type="match status" value="1"/>
</dbReference>
<gene>
    <name evidence="8" type="ORF">C7V51_07620</name>
</gene>
<keyword evidence="5" id="KW-0067">ATP-binding</keyword>
<evidence type="ECO:0000313" key="8">
    <source>
        <dbReference type="EMBL" id="AZZ55758.1"/>
    </source>
</evidence>
<keyword evidence="8" id="KW-0723">Serine/threonine-protein kinase</keyword>
<feature type="region of interest" description="Disordered" evidence="6">
    <location>
        <begin position="309"/>
        <end position="344"/>
    </location>
</feature>
<dbReference type="PANTHER" id="PTHR43671:SF13">
    <property type="entry name" value="SERINE_THREONINE-PROTEIN KINASE NEK2"/>
    <property type="match status" value="1"/>
</dbReference>
<keyword evidence="2" id="KW-0808">Transferase</keyword>
<evidence type="ECO:0000313" key="9">
    <source>
        <dbReference type="Proteomes" id="UP000283946"/>
    </source>
</evidence>
<evidence type="ECO:0000256" key="3">
    <source>
        <dbReference type="ARBA" id="ARBA00022741"/>
    </source>
</evidence>
<dbReference type="InterPro" id="IPR000719">
    <property type="entry name" value="Prot_kinase_dom"/>
</dbReference>
<feature type="compositionally biased region" description="Polar residues" evidence="6">
    <location>
        <begin position="391"/>
        <end position="401"/>
    </location>
</feature>
<sequence length="647" mass="66280">MAEDVGDALGARYRLLDRIGAGAAGEVWRVRDVREGSELAAKLLRREHTQDTGLVERFVRERSVLTRLRHPRVVAVRDLVVEGDTLAIVMELVGGGSLRDLLNTEGPLAAGRAVAATASVLDALAAAHAIGTVHRDVKPDNVLLAQEVPDLGEAVRVSDFGIAHVVAEGPRATTGIIGTPEYLSPEMLATGETGPPSDVYSTGILLYELLSGRTPFAGIGNDFAVAYRHVSMLPPPIDVPASVGAILDRMLAKDPSGRPTAAEAAGILRGLVTGLAGVPALARAADLPTFEEVARPATVLRGAHPGVEAEPAPVAEEGPAPELGPSSQATVLRSRPRRELRAAAAPAPVAAARRRFDPRMIAAAVGAAALLVGAVVVAILPRGEDVQSGTSTAAFSAQQQDRPLPTGLGLARSASWDPQRQSLIVELSYSAQSAPLSGALLEVLPGLEDAAACPAVTWSGAVGVRNQPSVTGVGVACGWNLTGLDIPAQGTVVVTATVAMPVADQAALDAWLRRASAATSTAVSDPAVAGTAYPVQRLRDIRIETPARTVSQTPLPVTLVPVWPGGADPVNPLLVTPSVGRASSMLDAVAGGVSGVRLSDGCGGAVAVSSDGLTVTALSVTPSCELRARVGAFSDLSSSPFAITTRG</sequence>
<dbReference type="Gene3D" id="1.10.510.10">
    <property type="entry name" value="Transferase(Phosphotransferase) domain 1"/>
    <property type="match status" value="1"/>
</dbReference>
<evidence type="ECO:0000256" key="6">
    <source>
        <dbReference type="SAM" id="MobiDB-lite"/>
    </source>
</evidence>
<feature type="domain" description="Protein kinase" evidence="7">
    <location>
        <begin position="13"/>
        <end position="272"/>
    </location>
</feature>
<evidence type="ECO:0000256" key="1">
    <source>
        <dbReference type="ARBA" id="ARBA00012513"/>
    </source>
</evidence>
<dbReference type="Proteomes" id="UP000283946">
    <property type="component" value="Chromosome"/>
</dbReference>
<accession>A0AAD1ACM1</accession>
<evidence type="ECO:0000259" key="7">
    <source>
        <dbReference type="PROSITE" id="PS50011"/>
    </source>
</evidence>
<dbReference type="KEGG" id="ria:C7V51_07620"/>
<reference evidence="8 9" key="1">
    <citation type="submission" date="2018-03" db="EMBL/GenBank/DDBJ databases">
        <title>Bacteriophage NCPPB3778 and a type I-E CRISPR drive the evolution of the US Biological Select Agent, Rathayibacter toxicus.</title>
        <authorList>
            <person name="Davis E.W.II."/>
            <person name="Tabima J.F."/>
            <person name="Weisberg A.J."/>
            <person name="Dantas Lopes L."/>
            <person name="Wiseman M.S."/>
            <person name="Wiseman M.S."/>
            <person name="Pupko T."/>
            <person name="Belcher M.S."/>
            <person name="Sechler A.J."/>
            <person name="Tancos M.A."/>
            <person name="Schroeder B.K."/>
            <person name="Murray T.D."/>
            <person name="Luster D.G."/>
            <person name="Schneider W.L."/>
            <person name="Rogers E."/>
            <person name="Andreote F.D."/>
            <person name="Grunwald N.J."/>
            <person name="Putnam M.L."/>
            <person name="Chang J.H."/>
        </authorList>
    </citation>
    <scope>NUCLEOTIDE SEQUENCE [LARGE SCALE GENOMIC DNA]</scope>
    <source>
        <strain evidence="8 9">NCCPB 2253</strain>
    </source>
</reference>
<dbReference type="GO" id="GO:0004674">
    <property type="term" value="F:protein serine/threonine kinase activity"/>
    <property type="evidence" value="ECO:0007669"/>
    <property type="project" value="UniProtKB-KW"/>
</dbReference>
<name>A0AAD1ACM1_9MICO</name>
<protein>
    <recommendedName>
        <fullName evidence="1">non-specific serine/threonine protein kinase</fullName>
        <ecNumber evidence="1">2.7.11.1</ecNumber>
    </recommendedName>
</protein>
<dbReference type="CDD" id="cd14014">
    <property type="entry name" value="STKc_PknB_like"/>
    <property type="match status" value="1"/>
</dbReference>
<dbReference type="InterPro" id="IPR050660">
    <property type="entry name" value="NEK_Ser/Thr_kinase"/>
</dbReference>
<dbReference type="RefSeq" id="WP_104264896.1">
    <property type="nucleotide sequence ID" value="NZ_CP028130.1"/>
</dbReference>
<dbReference type="EMBL" id="CP028130">
    <property type="protein sequence ID" value="AZZ55758.1"/>
    <property type="molecule type" value="Genomic_DNA"/>
</dbReference>
<keyword evidence="4 8" id="KW-0418">Kinase</keyword>
<dbReference type="EC" id="2.7.11.1" evidence="1"/>
<dbReference type="PANTHER" id="PTHR43671">
    <property type="entry name" value="SERINE/THREONINE-PROTEIN KINASE NEK"/>
    <property type="match status" value="1"/>
</dbReference>
<dbReference type="InterPro" id="IPR011009">
    <property type="entry name" value="Kinase-like_dom_sf"/>
</dbReference>
<evidence type="ECO:0000256" key="2">
    <source>
        <dbReference type="ARBA" id="ARBA00022679"/>
    </source>
</evidence>
<feature type="region of interest" description="Disordered" evidence="6">
    <location>
        <begin position="391"/>
        <end position="412"/>
    </location>
</feature>
<keyword evidence="3" id="KW-0547">Nucleotide-binding</keyword>
<proteinExistence type="predicted"/>
<feature type="compositionally biased region" description="Low complexity" evidence="6">
    <location>
        <begin position="309"/>
        <end position="321"/>
    </location>
</feature>
<dbReference type="PROSITE" id="PS50011">
    <property type="entry name" value="PROTEIN_KINASE_DOM"/>
    <property type="match status" value="1"/>
</dbReference>
<organism evidence="8 9">
    <name type="scientific">Rathayibacter iranicus</name>
    <dbReference type="NCBI Taxonomy" id="59737"/>
    <lineage>
        <taxon>Bacteria</taxon>
        <taxon>Bacillati</taxon>
        <taxon>Actinomycetota</taxon>
        <taxon>Actinomycetes</taxon>
        <taxon>Micrococcales</taxon>
        <taxon>Microbacteriaceae</taxon>
        <taxon>Rathayibacter</taxon>
    </lineage>
</organism>
<evidence type="ECO:0000256" key="4">
    <source>
        <dbReference type="ARBA" id="ARBA00022777"/>
    </source>
</evidence>
<dbReference type="SMART" id="SM00220">
    <property type="entry name" value="S_TKc"/>
    <property type="match status" value="1"/>
</dbReference>
<evidence type="ECO:0000256" key="5">
    <source>
        <dbReference type="ARBA" id="ARBA00022840"/>
    </source>
</evidence>
<dbReference type="GO" id="GO:0005524">
    <property type="term" value="F:ATP binding"/>
    <property type="evidence" value="ECO:0007669"/>
    <property type="project" value="UniProtKB-KW"/>
</dbReference>
<dbReference type="Pfam" id="PF00069">
    <property type="entry name" value="Pkinase"/>
    <property type="match status" value="1"/>
</dbReference>
<dbReference type="AlphaFoldDB" id="A0AAD1ACM1"/>